<dbReference type="Proteomes" id="UP000830326">
    <property type="component" value="Chromosome"/>
</dbReference>
<proteinExistence type="predicted"/>
<protein>
    <submittedName>
        <fullName evidence="1">NAD(FAD)-utilizing dehydrogenase</fullName>
    </submittedName>
</protein>
<name>A0ABY4HEM7_9BACI</name>
<reference evidence="1" key="1">
    <citation type="submission" date="2022-04" db="EMBL/GenBank/DDBJ databases">
        <title>Halobacillus sp. isolated from saltern.</title>
        <authorList>
            <person name="Won M."/>
            <person name="Lee C.-M."/>
            <person name="Woen H.-Y."/>
            <person name="Kwon S.-W."/>
        </authorList>
    </citation>
    <scope>NUCLEOTIDE SEQUENCE</scope>
    <source>
        <strain evidence="1">SSHM10-5</strain>
    </source>
</reference>
<dbReference type="InterPro" id="IPR036188">
    <property type="entry name" value="FAD/NAD-bd_sf"/>
</dbReference>
<accession>A0ABY4HEM7</accession>
<evidence type="ECO:0000313" key="2">
    <source>
        <dbReference type="Proteomes" id="UP000830326"/>
    </source>
</evidence>
<evidence type="ECO:0000313" key="1">
    <source>
        <dbReference type="EMBL" id="UOR12868.1"/>
    </source>
</evidence>
<dbReference type="SUPFAM" id="SSF51905">
    <property type="entry name" value="FAD/NAD(P)-binding domain"/>
    <property type="match status" value="1"/>
</dbReference>
<dbReference type="PANTHER" id="PTHR43106:SF1">
    <property type="entry name" value="DEHYDROGENASE-RELATED"/>
    <property type="match status" value="1"/>
</dbReference>
<sequence>MNDITIIGAGVSSIFLAYTLIKENDQLSVHVIDKGKKLSERTCGLDDGKECTCEGGCSKYIGFAGLGKSEGKFNYTNDFGGDLAKKIGEQKTLELMKEVDNILCSFGADQVETYSTKNRELSERAMRHSLKVLSTEVRHLGTSLAAYIFQQMYNALKNHIMFTFEADVRKISNYEEGYKVETDRGTFVSNRVVLATGMSGSEWLGEQTANLGLYPGQTRLDLGVRVEMRGDQLDSILQQTFETKLKYEGEGYSATTYCMNPRGRIIHKHQHGLVMPDGQNQNEKDVPSANLNFTLFVPQYFDTYEEAINEGKRIIGNINRRQERIVVQRLEDLKLGQTTKDVEQNPISPSLKGEGGNLLDEVPAFYTKALLEFFSALEGLIGEPIDPKTLLYGMDAKFYEPKLYTNEHFETEVPGFFLIGDCSGETHSLSQAAASGVYLGRFLAKEEF</sequence>
<organism evidence="1 2">
    <name type="scientific">Halobacillus amylolyticus</name>
    <dbReference type="NCBI Taxonomy" id="2932259"/>
    <lineage>
        <taxon>Bacteria</taxon>
        <taxon>Bacillati</taxon>
        <taxon>Bacillota</taxon>
        <taxon>Bacilli</taxon>
        <taxon>Bacillales</taxon>
        <taxon>Bacillaceae</taxon>
        <taxon>Halobacillus</taxon>
    </lineage>
</organism>
<dbReference type="PANTHER" id="PTHR43106">
    <property type="entry name" value="DEHYDROGENASE-RELATED"/>
    <property type="match status" value="1"/>
</dbReference>
<dbReference type="RefSeq" id="WP_245033988.1">
    <property type="nucleotide sequence ID" value="NZ_CP095075.1"/>
</dbReference>
<dbReference type="EMBL" id="CP095075">
    <property type="protein sequence ID" value="UOR12868.1"/>
    <property type="molecule type" value="Genomic_DNA"/>
</dbReference>
<gene>
    <name evidence="1" type="ORF">MUO15_04990</name>
</gene>
<keyword evidence="2" id="KW-1185">Reference proteome</keyword>
<dbReference type="Gene3D" id="3.50.50.60">
    <property type="entry name" value="FAD/NAD(P)-binding domain"/>
    <property type="match status" value="1"/>
</dbReference>